<name>A0A2U3LU45_9FIRM</name>
<evidence type="ECO:0000256" key="1">
    <source>
        <dbReference type="SAM" id="Phobius"/>
    </source>
</evidence>
<keyword evidence="1" id="KW-0812">Transmembrane</keyword>
<gene>
    <name evidence="2" type="ORF">SBF1_830011</name>
</gene>
<dbReference type="Proteomes" id="UP000238916">
    <property type="component" value="Unassembled WGS sequence"/>
</dbReference>
<protein>
    <submittedName>
        <fullName evidence="2">Uncharacterized protein</fullName>
    </submittedName>
</protein>
<evidence type="ECO:0000313" key="2">
    <source>
        <dbReference type="EMBL" id="SPF55450.1"/>
    </source>
</evidence>
<sequence length="83" mass="9567">MTLLMLRKLNRMYALFCLTIMMLRIINIQRLNENIMNRGGKNRYESLPPFTTEKSFLISSGLFETVTEETKSKAAEAARCICS</sequence>
<dbReference type="EMBL" id="OMOF01000812">
    <property type="protein sequence ID" value="SPF55450.1"/>
    <property type="molecule type" value="Genomic_DNA"/>
</dbReference>
<organism evidence="2 3">
    <name type="scientific">Candidatus Desulfosporosinus infrequens</name>
    <dbReference type="NCBI Taxonomy" id="2043169"/>
    <lineage>
        <taxon>Bacteria</taxon>
        <taxon>Bacillati</taxon>
        <taxon>Bacillota</taxon>
        <taxon>Clostridia</taxon>
        <taxon>Eubacteriales</taxon>
        <taxon>Desulfitobacteriaceae</taxon>
        <taxon>Desulfosporosinus</taxon>
    </lineage>
</organism>
<reference evidence="3" key="1">
    <citation type="submission" date="2018-02" db="EMBL/GenBank/DDBJ databases">
        <authorList>
            <person name="Hausmann B."/>
        </authorList>
    </citation>
    <scope>NUCLEOTIDE SEQUENCE [LARGE SCALE GENOMIC DNA]</scope>
    <source>
        <strain evidence="3">Peat soil MAG SbF1</strain>
    </source>
</reference>
<evidence type="ECO:0000313" key="3">
    <source>
        <dbReference type="Proteomes" id="UP000238916"/>
    </source>
</evidence>
<dbReference type="AlphaFoldDB" id="A0A2U3LU45"/>
<keyword evidence="1" id="KW-0472">Membrane</keyword>
<keyword evidence="1" id="KW-1133">Transmembrane helix</keyword>
<accession>A0A2U3LU45</accession>
<proteinExistence type="predicted"/>
<feature type="transmembrane region" description="Helical" evidence="1">
    <location>
        <begin position="12"/>
        <end position="28"/>
    </location>
</feature>